<feature type="transmembrane region" description="Helical" evidence="1">
    <location>
        <begin position="79"/>
        <end position="106"/>
    </location>
</feature>
<dbReference type="GO" id="GO:0016740">
    <property type="term" value="F:transferase activity"/>
    <property type="evidence" value="ECO:0007669"/>
    <property type="project" value="UniProtKB-KW"/>
</dbReference>
<dbReference type="Proteomes" id="UP000199036">
    <property type="component" value="Unassembled WGS sequence"/>
</dbReference>
<keyword evidence="2" id="KW-0808">Transferase</keyword>
<feature type="transmembrane region" description="Helical" evidence="1">
    <location>
        <begin position="361"/>
        <end position="382"/>
    </location>
</feature>
<evidence type="ECO:0000313" key="3">
    <source>
        <dbReference type="Proteomes" id="UP000199036"/>
    </source>
</evidence>
<name>A0A1I5F7Z0_9FLAO</name>
<dbReference type="EMBL" id="FOVI01000025">
    <property type="protein sequence ID" value="SFO19431.1"/>
    <property type="molecule type" value="Genomic_DNA"/>
</dbReference>
<feature type="transmembrane region" description="Helical" evidence="1">
    <location>
        <begin position="159"/>
        <end position="191"/>
    </location>
</feature>
<dbReference type="AlphaFoldDB" id="A0A1I5F7Z0"/>
<feature type="transmembrane region" description="Helical" evidence="1">
    <location>
        <begin position="23"/>
        <end position="41"/>
    </location>
</feature>
<feature type="transmembrane region" description="Helical" evidence="1">
    <location>
        <begin position="330"/>
        <end position="349"/>
    </location>
</feature>
<feature type="transmembrane region" description="Helical" evidence="1">
    <location>
        <begin position="300"/>
        <end position="324"/>
    </location>
</feature>
<dbReference type="RefSeq" id="WP_091525591.1">
    <property type="nucleotide sequence ID" value="NZ_FOVI01000025.1"/>
</dbReference>
<keyword evidence="1" id="KW-0812">Transmembrane</keyword>
<keyword evidence="1" id="KW-1133">Transmembrane helix</keyword>
<keyword evidence="1" id="KW-0472">Membrane</keyword>
<dbReference type="STRING" id="913024.SAMN05421741_12519"/>
<reference evidence="3" key="1">
    <citation type="submission" date="2016-10" db="EMBL/GenBank/DDBJ databases">
        <authorList>
            <person name="Varghese N."/>
            <person name="Submissions S."/>
        </authorList>
    </citation>
    <scope>NUCLEOTIDE SEQUENCE [LARGE SCALE GENOMIC DNA]</scope>
    <source>
        <strain evidence="3">DS-12</strain>
    </source>
</reference>
<evidence type="ECO:0000256" key="1">
    <source>
        <dbReference type="SAM" id="Phobius"/>
    </source>
</evidence>
<dbReference type="OrthoDB" id="1317478at2"/>
<feature type="transmembrane region" description="Helical" evidence="1">
    <location>
        <begin position="112"/>
        <end position="128"/>
    </location>
</feature>
<evidence type="ECO:0000313" key="2">
    <source>
        <dbReference type="EMBL" id="SFO19431.1"/>
    </source>
</evidence>
<accession>A0A1I5F7Z0</accession>
<organism evidence="2 3">
    <name type="scientific">Paenimyroides ummariense</name>
    <dbReference type="NCBI Taxonomy" id="913024"/>
    <lineage>
        <taxon>Bacteria</taxon>
        <taxon>Pseudomonadati</taxon>
        <taxon>Bacteroidota</taxon>
        <taxon>Flavobacteriia</taxon>
        <taxon>Flavobacteriales</taxon>
        <taxon>Flavobacteriaceae</taxon>
        <taxon>Paenimyroides</taxon>
    </lineage>
</organism>
<keyword evidence="3" id="KW-1185">Reference proteome</keyword>
<dbReference type="InterPro" id="IPR025686">
    <property type="entry name" value="Glucos_trans_II"/>
</dbReference>
<feature type="transmembrane region" description="Helical" evidence="1">
    <location>
        <begin position="271"/>
        <end position="288"/>
    </location>
</feature>
<feature type="transmembrane region" description="Helical" evidence="1">
    <location>
        <begin position="203"/>
        <end position="223"/>
    </location>
</feature>
<gene>
    <name evidence="2" type="ORF">SAMN05421741_12519</name>
</gene>
<proteinExistence type="predicted"/>
<dbReference type="Pfam" id="PF14264">
    <property type="entry name" value="Glucos_trans_II"/>
    <property type="match status" value="1"/>
</dbReference>
<sequence>MKDYISSKQFTEKIQILKNNKTYILSIVLLSILYVLPIVLANTHYVDDLNRTVAGYNWDHDGRFVSSKIMHLLSFQKEVVYSLYPFSNMISAVILALSGFIISYSVGVRNKLMLFIGSFLLLTCPFLLEILSYRFDCIPISLSILSIAVPFLFYNNKRIFFAVSVLGVFLSLGLYQTSALSYCIILCFLLAKDVWNNQFKNAAISFLVAAVSFVLGFFSYKVVLKWLDLNLLKDRRADFIFADDNLKMLLKERFYSMIDLVKLLMFSSYRFVFYILLFFSVLSIVIYFKNNFKTLFNKILIAKVIITLVLIFCILIFMAGVNMFVYEPRWVPRAMIGWAVGIYGLYFAISLNSKYKNVMVIISFTPFIYYSFLMSSQLAIYLKNQDEFSDYIINLLSPKLFEHGKPKVIINGVNKTAHRNITINFSTMPLIYQLAPIYENNGWGWGIIRLNKFDNISSVYIGDQERLDVLSKMKEFPVVDKNVYYTLRIKDDIAIVDFDRNE</sequence>
<protein>
    <submittedName>
        <fullName evidence="2">Glucosyl transferase GtrII</fullName>
    </submittedName>
</protein>